<proteinExistence type="predicted"/>
<dbReference type="OMA" id="RCHYCFC"/>
<dbReference type="KEGG" id="hazt:108667068"/>
<dbReference type="OrthoDB" id="6366357at2759"/>
<dbReference type="PANTHER" id="PTHR47890:SF1">
    <property type="entry name" value="LD24308P"/>
    <property type="match status" value="1"/>
</dbReference>
<reference evidence="2" key="1">
    <citation type="submission" date="2025-08" db="UniProtKB">
        <authorList>
            <consortium name="RefSeq"/>
        </authorList>
    </citation>
    <scope>IDENTIFICATION</scope>
    <source>
        <tissue evidence="2">Whole organism</tissue>
    </source>
</reference>
<evidence type="ECO:0000313" key="2">
    <source>
        <dbReference type="RefSeq" id="XP_047739077.1"/>
    </source>
</evidence>
<dbReference type="InterPro" id="IPR032062">
    <property type="entry name" value="DUF4803"/>
</dbReference>
<evidence type="ECO:0000313" key="1">
    <source>
        <dbReference type="Proteomes" id="UP000694843"/>
    </source>
</evidence>
<keyword evidence="1" id="KW-1185">Reference proteome</keyword>
<dbReference type="Pfam" id="PF16061">
    <property type="entry name" value="DUF4803"/>
    <property type="match status" value="3"/>
</dbReference>
<dbReference type="Proteomes" id="UP000694843">
    <property type="component" value="Unplaced"/>
</dbReference>
<gene>
    <name evidence="2" type="primary">LOC108667068</name>
</gene>
<dbReference type="RefSeq" id="XP_047739077.1">
    <property type="nucleotide sequence ID" value="XM_047883121.1"/>
</dbReference>
<accession>A0A979FQW9</accession>
<name>A0A979FQW9_HYAAZ</name>
<dbReference type="PANTHER" id="PTHR47890">
    <property type="entry name" value="LD24308P"/>
    <property type="match status" value="1"/>
</dbReference>
<sequence>MARELPDMVRWEAMLDSLEDYTRPINSLYHRFVHYQKHKDEVEKHTLLDFAESVVSHEQGSIINLMANIHNMVAPDYPPVPQMYGYKRSAEEIAELSLRPSVFKMLQQVLKGYNKCDLQQSDQQMLFGLYSLVALTQTRGYAMVNYAYMLLKLYDKGNFSVEQNLSRTLYEHYSRTAGDTFVMFTELLQGHLENEVDLNEGSTCWSKCDNYEHARAQGCYAPSKQICGSRKPCKGTMHNCRENEGHLENEVDLNEGSTCWSKCDNYEHARAQGCYAPSKQICGSRKPCKGTMHNCRFIHADADVCYSSNPYRRYDWLHYENGRTLGVRNSCADQQKVDSWWRFLVHCSYCMCLCDDPTSQSSDRFLSLVATETNVDEGMVLTGVKLSKHKRVVMMEVQQGRAMPQGQVDPSSLEWISVPPIDVDSTAFVEGQHYQTLTYEARSMDLDELKAPTDHVITGTRFRMLGPHANLEIRVTPINFVDGKLNPNLSYWVSNDNTPVMSKSPRQELKLYRPDDPSKSTIPSRMDSHSDMYVEFQATDLDSDASQMTVPYFDAQPVTTSPPTWISGLHLFHKGRPFSGGFIALQLQCYNVSRQFEMAVVSLDT</sequence>
<dbReference type="GeneID" id="108667068"/>
<dbReference type="AlphaFoldDB" id="A0A979FQW9"/>
<organism evidence="1 2">
    <name type="scientific">Hyalella azteca</name>
    <name type="common">Amphipod</name>
    <dbReference type="NCBI Taxonomy" id="294128"/>
    <lineage>
        <taxon>Eukaryota</taxon>
        <taxon>Metazoa</taxon>
        <taxon>Ecdysozoa</taxon>
        <taxon>Arthropoda</taxon>
        <taxon>Crustacea</taxon>
        <taxon>Multicrustacea</taxon>
        <taxon>Malacostraca</taxon>
        <taxon>Eumalacostraca</taxon>
        <taxon>Peracarida</taxon>
        <taxon>Amphipoda</taxon>
        <taxon>Senticaudata</taxon>
        <taxon>Talitrida</taxon>
        <taxon>Talitroidea</taxon>
        <taxon>Hyalellidae</taxon>
        <taxon>Hyalella</taxon>
    </lineage>
</organism>
<protein>
    <submittedName>
        <fullName evidence="2">Uncharacterized protein LOC108667068</fullName>
    </submittedName>
</protein>